<evidence type="ECO:0000259" key="12">
    <source>
        <dbReference type="PROSITE" id="PS50862"/>
    </source>
</evidence>
<dbReference type="PANTHER" id="PTHR11451:SF44">
    <property type="entry name" value="THREONINE--TRNA LIGASE, CHLOROPLASTIC_MITOCHONDRIAL 2"/>
    <property type="match status" value="1"/>
</dbReference>
<evidence type="ECO:0000256" key="2">
    <source>
        <dbReference type="ARBA" id="ARBA00013163"/>
    </source>
</evidence>
<dbReference type="STRING" id="1802737.A2832_01210"/>
<dbReference type="InterPro" id="IPR047246">
    <property type="entry name" value="ThrRS_anticodon"/>
</dbReference>
<dbReference type="GO" id="GO:0046872">
    <property type="term" value="F:metal ion binding"/>
    <property type="evidence" value="ECO:0007669"/>
    <property type="project" value="UniProtKB-KW"/>
</dbReference>
<protein>
    <recommendedName>
        <fullName evidence="2 11">Threonine--tRNA ligase</fullName>
        <ecNumber evidence="2 11">6.1.1.3</ecNumber>
    </recommendedName>
</protein>
<comment type="similarity">
    <text evidence="1">Belongs to the class-II aminoacyl-tRNA synthetase family.</text>
</comment>
<evidence type="ECO:0000256" key="1">
    <source>
        <dbReference type="ARBA" id="ARBA00008226"/>
    </source>
</evidence>
<evidence type="ECO:0000256" key="3">
    <source>
        <dbReference type="ARBA" id="ARBA00022598"/>
    </source>
</evidence>
<evidence type="ECO:0000256" key="8">
    <source>
        <dbReference type="ARBA" id="ARBA00022917"/>
    </source>
</evidence>
<dbReference type="EMBL" id="MHVG01000026">
    <property type="protein sequence ID" value="OHA89655.1"/>
    <property type="molecule type" value="Genomic_DNA"/>
</dbReference>
<evidence type="ECO:0000313" key="13">
    <source>
        <dbReference type="EMBL" id="OHA89655.1"/>
    </source>
</evidence>
<feature type="domain" description="Aminoacyl-transfer RNA synthetases class-II family profile" evidence="12">
    <location>
        <begin position="34"/>
        <end position="305"/>
    </location>
</feature>
<dbReference type="GO" id="GO:0006435">
    <property type="term" value="P:threonyl-tRNA aminoacylation"/>
    <property type="evidence" value="ECO:0007669"/>
    <property type="project" value="UniProtKB-UniRule"/>
</dbReference>
<dbReference type="Pfam" id="PF03129">
    <property type="entry name" value="HGTP_anticodon"/>
    <property type="match status" value="1"/>
</dbReference>
<dbReference type="SUPFAM" id="SSF55681">
    <property type="entry name" value="Class II aaRS and biotin synthetases"/>
    <property type="match status" value="1"/>
</dbReference>
<dbReference type="InterPro" id="IPR045864">
    <property type="entry name" value="aa-tRNA-synth_II/BPL/LPL"/>
</dbReference>
<evidence type="ECO:0000256" key="7">
    <source>
        <dbReference type="ARBA" id="ARBA00022840"/>
    </source>
</evidence>
<reference evidence="13 14" key="1">
    <citation type="journal article" date="2016" name="Nat. Commun.">
        <title>Thousands of microbial genomes shed light on interconnected biogeochemical processes in an aquifer system.</title>
        <authorList>
            <person name="Anantharaman K."/>
            <person name="Brown C.T."/>
            <person name="Hug L.A."/>
            <person name="Sharon I."/>
            <person name="Castelle C.J."/>
            <person name="Probst A.J."/>
            <person name="Thomas B.C."/>
            <person name="Singh A."/>
            <person name="Wilkins M.J."/>
            <person name="Karaoz U."/>
            <person name="Brodie E.L."/>
            <person name="Williams K.H."/>
            <person name="Hubbard S.S."/>
            <person name="Banfield J.F."/>
        </authorList>
    </citation>
    <scope>NUCLEOTIDE SEQUENCE [LARGE SCALE GENOMIC DNA]</scope>
</reference>
<keyword evidence="6" id="KW-0862">Zinc</keyword>
<dbReference type="InterPro" id="IPR033728">
    <property type="entry name" value="ThrRS_core"/>
</dbReference>
<comment type="catalytic activity">
    <reaction evidence="10">
        <text>tRNA(Thr) + L-threonine + ATP = L-threonyl-tRNA(Thr) + AMP + diphosphate + H(+)</text>
        <dbReference type="Rhea" id="RHEA:24624"/>
        <dbReference type="Rhea" id="RHEA-COMP:9670"/>
        <dbReference type="Rhea" id="RHEA-COMP:9704"/>
        <dbReference type="ChEBI" id="CHEBI:15378"/>
        <dbReference type="ChEBI" id="CHEBI:30616"/>
        <dbReference type="ChEBI" id="CHEBI:33019"/>
        <dbReference type="ChEBI" id="CHEBI:57926"/>
        <dbReference type="ChEBI" id="CHEBI:78442"/>
        <dbReference type="ChEBI" id="CHEBI:78534"/>
        <dbReference type="ChEBI" id="CHEBI:456215"/>
        <dbReference type="EC" id="6.1.1.3"/>
    </reaction>
</comment>
<proteinExistence type="inferred from homology"/>
<dbReference type="GO" id="GO:0005737">
    <property type="term" value="C:cytoplasm"/>
    <property type="evidence" value="ECO:0007669"/>
    <property type="project" value="UniProtKB-UniRule"/>
</dbReference>
<keyword evidence="3 13" id="KW-0436">Ligase</keyword>
<evidence type="ECO:0000256" key="9">
    <source>
        <dbReference type="ARBA" id="ARBA00023146"/>
    </source>
</evidence>
<dbReference type="Gene3D" id="3.40.50.800">
    <property type="entry name" value="Anticodon-binding domain"/>
    <property type="match status" value="1"/>
</dbReference>
<keyword evidence="8" id="KW-0648">Protein biosynthesis</keyword>
<keyword evidence="7" id="KW-0067">ATP-binding</keyword>
<evidence type="ECO:0000313" key="14">
    <source>
        <dbReference type="Proteomes" id="UP000178538"/>
    </source>
</evidence>
<evidence type="ECO:0000256" key="6">
    <source>
        <dbReference type="ARBA" id="ARBA00022833"/>
    </source>
</evidence>
<dbReference type="FunFam" id="3.40.50.800:FF:000001">
    <property type="entry name" value="Threonine--tRNA ligase"/>
    <property type="match status" value="1"/>
</dbReference>
<dbReference type="SUPFAM" id="SSF52954">
    <property type="entry name" value="Class II aaRS ABD-related"/>
    <property type="match status" value="1"/>
</dbReference>
<dbReference type="CDD" id="cd00860">
    <property type="entry name" value="ThrRS_anticodon"/>
    <property type="match status" value="1"/>
</dbReference>
<dbReference type="Proteomes" id="UP000178538">
    <property type="component" value="Unassembled WGS sequence"/>
</dbReference>
<dbReference type="Gene3D" id="3.30.930.10">
    <property type="entry name" value="Bira Bifunctional Protein, Domain 2"/>
    <property type="match status" value="1"/>
</dbReference>
<gene>
    <name evidence="13" type="ORF">A2832_01210</name>
</gene>
<comment type="caution">
    <text evidence="13">The sequence shown here is derived from an EMBL/GenBank/DDBJ whole genome shotgun (WGS) entry which is preliminary data.</text>
</comment>
<keyword evidence="5" id="KW-0547">Nucleotide-binding</keyword>
<name>A0A1G2SXD5_9BACT</name>
<dbReference type="NCBIfam" id="TIGR00418">
    <property type="entry name" value="thrS"/>
    <property type="match status" value="1"/>
</dbReference>
<dbReference type="PROSITE" id="PS50862">
    <property type="entry name" value="AA_TRNA_LIGASE_II"/>
    <property type="match status" value="1"/>
</dbReference>
<dbReference type="FunFam" id="3.30.930.10:FF:000002">
    <property type="entry name" value="Threonine--tRNA ligase"/>
    <property type="match status" value="1"/>
</dbReference>
<evidence type="ECO:0000256" key="4">
    <source>
        <dbReference type="ARBA" id="ARBA00022723"/>
    </source>
</evidence>
<organism evidence="13 14">
    <name type="scientific">Candidatus Zambryskibacteria bacterium RIFCSPHIGHO2_01_FULL_44_22b</name>
    <dbReference type="NCBI Taxonomy" id="1802737"/>
    <lineage>
        <taxon>Bacteria</taxon>
        <taxon>Candidatus Zambryskiibacteriota</taxon>
    </lineage>
</organism>
<evidence type="ECO:0000256" key="11">
    <source>
        <dbReference type="NCBIfam" id="TIGR00418"/>
    </source>
</evidence>
<dbReference type="GO" id="GO:0005524">
    <property type="term" value="F:ATP binding"/>
    <property type="evidence" value="ECO:0007669"/>
    <property type="project" value="UniProtKB-KW"/>
</dbReference>
<dbReference type="InterPro" id="IPR002314">
    <property type="entry name" value="aa-tRNA-synt_IIb"/>
</dbReference>
<dbReference type="AlphaFoldDB" id="A0A1G2SXD5"/>
<evidence type="ECO:0000256" key="5">
    <source>
        <dbReference type="ARBA" id="ARBA00022741"/>
    </source>
</evidence>
<dbReference type="InterPro" id="IPR004154">
    <property type="entry name" value="Anticodon-bd"/>
</dbReference>
<keyword evidence="9" id="KW-0030">Aminoacyl-tRNA synthetase</keyword>
<dbReference type="PRINTS" id="PR01047">
    <property type="entry name" value="TRNASYNTHTHR"/>
</dbReference>
<dbReference type="InterPro" id="IPR006195">
    <property type="entry name" value="aa-tRNA-synth_II"/>
</dbReference>
<keyword evidence="4" id="KW-0479">Metal-binding</keyword>
<sequence>MDELGDSDHRKIGQELGLFVVSDLVGKGLPMLLPKGALVRNELERLIIEEKRALGYQFVYTPHIAKKEIYIKSGHIGRYDAMMPIMTDENGDEFVMKAMNCPHHFEIYNSSPKSYRDLPLRIAENGTVYRNEKSGELAGLLRVKNLTVDDTHHFIRQDQIESEMKMIFGLTDKIYKAFGFNDYKVEISVRDPQNKEKYFGSDEVWEKAEKILIESVKKWGVSYTVEEGEAAFYGPKIDVRVKDSQGRYWQLATIQLDFNQPENFDLKYVAEDGKFHKAVVVHVAIFGSFERFMGVIIEHYKGIFPLWLSPVQVKILPIGESHFLYATEVMDKLKAENIRVELDVSDETLGKKIRTTKIEKVPYALVIGDKELADKKVTVESRDSGNLGASSIEELISKLKEEIKNRK</sequence>
<accession>A0A1G2SXD5</accession>
<dbReference type="Pfam" id="PF00587">
    <property type="entry name" value="tRNA-synt_2b"/>
    <property type="match status" value="1"/>
</dbReference>
<evidence type="ECO:0000256" key="10">
    <source>
        <dbReference type="ARBA" id="ARBA00049515"/>
    </source>
</evidence>
<dbReference type="GO" id="GO:0004829">
    <property type="term" value="F:threonine-tRNA ligase activity"/>
    <property type="evidence" value="ECO:0007669"/>
    <property type="project" value="UniProtKB-UniRule"/>
</dbReference>
<dbReference type="EC" id="6.1.1.3" evidence="2 11"/>
<dbReference type="InterPro" id="IPR002320">
    <property type="entry name" value="Thr-tRNA-ligase_IIa"/>
</dbReference>
<dbReference type="PANTHER" id="PTHR11451">
    <property type="entry name" value="THREONINE-TRNA LIGASE"/>
    <property type="match status" value="1"/>
</dbReference>
<dbReference type="InterPro" id="IPR036621">
    <property type="entry name" value="Anticodon-bd_dom_sf"/>
</dbReference>
<dbReference type="CDD" id="cd00771">
    <property type="entry name" value="ThrRS_core"/>
    <property type="match status" value="1"/>
</dbReference>